<evidence type="ECO:0000259" key="2">
    <source>
        <dbReference type="Pfam" id="PF07727"/>
    </source>
</evidence>
<name>A0A6L2P3L2_TANCI</name>
<sequence length="178" mass="20284">MQVQEEMIDMGKALDVEQSRTKSGTQDTNNSSGNDTNAVDASIIPVYDKEPMAKVQMTDYCQEEGIDFEESFSLVAHIETIRIFIVNAAHKNMIVYQIDVKIAFLNGVLREEVYISQPEGFVDQDYPNYVYRLKKALYGLKQALRACSINLRYVLKRLQDLVNKVSDEKILSSTFNDP</sequence>
<feature type="compositionally biased region" description="Polar residues" evidence="1">
    <location>
        <begin position="21"/>
        <end position="38"/>
    </location>
</feature>
<feature type="region of interest" description="Disordered" evidence="1">
    <location>
        <begin position="15"/>
        <end position="38"/>
    </location>
</feature>
<gene>
    <name evidence="3" type="ORF">Tci_065066</name>
</gene>
<comment type="caution">
    <text evidence="3">The sequence shown here is derived from an EMBL/GenBank/DDBJ whole genome shotgun (WGS) entry which is preliminary data.</text>
</comment>
<reference evidence="3" key="1">
    <citation type="journal article" date="2019" name="Sci. Rep.">
        <title>Draft genome of Tanacetum cinerariifolium, the natural source of mosquito coil.</title>
        <authorList>
            <person name="Yamashiro T."/>
            <person name="Shiraishi A."/>
            <person name="Satake H."/>
            <person name="Nakayama K."/>
        </authorList>
    </citation>
    <scope>NUCLEOTIDE SEQUENCE</scope>
</reference>
<evidence type="ECO:0000256" key="1">
    <source>
        <dbReference type="SAM" id="MobiDB-lite"/>
    </source>
</evidence>
<dbReference type="EMBL" id="BKCJ010010774">
    <property type="protein sequence ID" value="GEU93088.1"/>
    <property type="molecule type" value="Genomic_DNA"/>
</dbReference>
<feature type="domain" description="Reverse transcriptase Ty1/copia-type" evidence="2">
    <location>
        <begin position="54"/>
        <end position="158"/>
    </location>
</feature>
<protein>
    <submittedName>
        <fullName evidence="3">Retrovirus-related Pol polyprotein from transposon TNT 1-94</fullName>
    </submittedName>
</protein>
<dbReference type="AlphaFoldDB" id="A0A6L2P3L2"/>
<evidence type="ECO:0000313" key="3">
    <source>
        <dbReference type="EMBL" id="GEU93088.1"/>
    </source>
</evidence>
<dbReference type="Pfam" id="PF07727">
    <property type="entry name" value="RVT_2"/>
    <property type="match status" value="1"/>
</dbReference>
<proteinExistence type="predicted"/>
<organism evidence="3">
    <name type="scientific">Tanacetum cinerariifolium</name>
    <name type="common">Dalmatian daisy</name>
    <name type="synonym">Chrysanthemum cinerariifolium</name>
    <dbReference type="NCBI Taxonomy" id="118510"/>
    <lineage>
        <taxon>Eukaryota</taxon>
        <taxon>Viridiplantae</taxon>
        <taxon>Streptophyta</taxon>
        <taxon>Embryophyta</taxon>
        <taxon>Tracheophyta</taxon>
        <taxon>Spermatophyta</taxon>
        <taxon>Magnoliopsida</taxon>
        <taxon>eudicotyledons</taxon>
        <taxon>Gunneridae</taxon>
        <taxon>Pentapetalae</taxon>
        <taxon>asterids</taxon>
        <taxon>campanulids</taxon>
        <taxon>Asterales</taxon>
        <taxon>Asteraceae</taxon>
        <taxon>Asteroideae</taxon>
        <taxon>Anthemideae</taxon>
        <taxon>Anthemidinae</taxon>
        <taxon>Tanacetum</taxon>
    </lineage>
</organism>
<accession>A0A6L2P3L2</accession>
<dbReference type="InterPro" id="IPR013103">
    <property type="entry name" value="RVT_2"/>
</dbReference>